<feature type="region of interest" description="Disordered" evidence="1">
    <location>
        <begin position="100"/>
        <end position="157"/>
    </location>
</feature>
<keyword evidence="2" id="KW-0614">Plasmid</keyword>
<organism evidence="2 3">
    <name type="scientific">Methylomarinum roseum</name>
    <dbReference type="NCBI Taxonomy" id="3067653"/>
    <lineage>
        <taxon>Bacteria</taxon>
        <taxon>Pseudomonadati</taxon>
        <taxon>Pseudomonadota</taxon>
        <taxon>Gammaproteobacteria</taxon>
        <taxon>Methylococcales</taxon>
        <taxon>Methylococcaceae</taxon>
        <taxon>Methylomarinum</taxon>
    </lineage>
</organism>
<evidence type="ECO:0000313" key="2">
    <source>
        <dbReference type="EMBL" id="XBS22807.1"/>
    </source>
</evidence>
<dbReference type="RefSeq" id="WP_305910402.1">
    <property type="nucleotide sequence ID" value="NZ_CP157744.1"/>
</dbReference>
<proteinExistence type="predicted"/>
<keyword evidence="3" id="KW-1185">Reference proteome</keyword>
<protein>
    <submittedName>
        <fullName evidence="2">Uncharacterized protein</fullName>
    </submittedName>
</protein>
<dbReference type="KEGG" id="mech:Q9L42_021100"/>
<sequence length="157" mass="17570">MNDKILSLTTALNPNQELKDYMDWLFIGMSESDIAIRLSVAIHVKNRGGSLSEISEAMSYSIDYLKNLTGRQKLTADQALSPKSGEDIYFDNDLDYFSRSTTQKMPRNGKQKPSREESPSYTPVSQPSEAYQSKPIQRTPENISASKTALSQARALL</sequence>
<accession>A0AAU7P0N8</accession>
<evidence type="ECO:0000256" key="1">
    <source>
        <dbReference type="SAM" id="MobiDB-lite"/>
    </source>
</evidence>
<dbReference type="EMBL" id="CP157744">
    <property type="protein sequence ID" value="XBS22807.1"/>
    <property type="molecule type" value="Genomic_DNA"/>
</dbReference>
<geneLocation type="plasmid" evidence="2 3">
    <name>unnamed2</name>
</geneLocation>
<dbReference type="Proteomes" id="UP001225378">
    <property type="component" value="Plasmid unnamed2"/>
</dbReference>
<dbReference type="AlphaFoldDB" id="A0AAU7P0N8"/>
<gene>
    <name evidence="2" type="ORF">Q9L42_021100</name>
</gene>
<reference evidence="2 3" key="1">
    <citation type="journal article" date="2024" name="Microbiology">
        <title>Methylomarinum rosea sp. nov., a novel halophilic methanotrophic bacterium from the hypersaline Lake Elton.</title>
        <authorList>
            <person name="Suleimanov R.Z."/>
            <person name="Oshkin I.Y."/>
            <person name="Danilova O.V."/>
            <person name="Suzina N.E."/>
            <person name="Dedysh S.N."/>
        </authorList>
    </citation>
    <scope>NUCLEOTIDE SEQUENCE [LARGE SCALE GENOMIC DNA]</scope>
    <source>
        <strain evidence="2 3">Ch1-1</strain>
        <plasmid evidence="3">unnamed2</plasmid>
    </source>
</reference>
<feature type="compositionally biased region" description="Polar residues" evidence="1">
    <location>
        <begin position="119"/>
        <end position="151"/>
    </location>
</feature>
<evidence type="ECO:0000313" key="3">
    <source>
        <dbReference type="Proteomes" id="UP001225378"/>
    </source>
</evidence>
<name>A0AAU7P0N8_9GAMM</name>